<dbReference type="EMBL" id="BJWL01000014">
    <property type="protein sequence ID" value="GFZ00628.1"/>
    <property type="molecule type" value="Genomic_DNA"/>
</dbReference>
<evidence type="ECO:0000313" key="1">
    <source>
        <dbReference type="EMBL" id="GFZ00628.1"/>
    </source>
</evidence>
<proteinExistence type="predicted"/>
<accession>A0A7J0FRS8</accession>
<evidence type="ECO:0000313" key="2">
    <source>
        <dbReference type="Proteomes" id="UP000585474"/>
    </source>
</evidence>
<organism evidence="1 2">
    <name type="scientific">Actinidia rufa</name>
    <dbReference type="NCBI Taxonomy" id="165716"/>
    <lineage>
        <taxon>Eukaryota</taxon>
        <taxon>Viridiplantae</taxon>
        <taxon>Streptophyta</taxon>
        <taxon>Embryophyta</taxon>
        <taxon>Tracheophyta</taxon>
        <taxon>Spermatophyta</taxon>
        <taxon>Magnoliopsida</taxon>
        <taxon>eudicotyledons</taxon>
        <taxon>Gunneridae</taxon>
        <taxon>Pentapetalae</taxon>
        <taxon>asterids</taxon>
        <taxon>Ericales</taxon>
        <taxon>Actinidiaceae</taxon>
        <taxon>Actinidia</taxon>
    </lineage>
</organism>
<protein>
    <submittedName>
        <fullName evidence="1">Uncharacterized protein</fullName>
    </submittedName>
</protein>
<sequence>MTEGYGGPSGLKSAATMASVGEQPPLARHTLELLGARGHMLEVGGEDLEAVALGDLEGEAAALVAGVLDCLDVVGPGEAVAGEGVGNRVVDVTVEVVDVNAAIAIAIELGDLEVSVWAEEVLQGLVEGVEE</sequence>
<comment type="caution">
    <text evidence="1">The sequence shown here is derived from an EMBL/GenBank/DDBJ whole genome shotgun (WGS) entry which is preliminary data.</text>
</comment>
<keyword evidence="2" id="KW-1185">Reference proteome</keyword>
<name>A0A7J0FRS8_9ERIC</name>
<gene>
    <name evidence="1" type="ORF">Acr_14g0002630</name>
</gene>
<reference evidence="1 2" key="1">
    <citation type="submission" date="2019-07" db="EMBL/GenBank/DDBJ databases">
        <title>De Novo Assembly of kiwifruit Actinidia rufa.</title>
        <authorList>
            <person name="Sugita-Konishi S."/>
            <person name="Sato K."/>
            <person name="Mori E."/>
            <person name="Abe Y."/>
            <person name="Kisaki G."/>
            <person name="Hamano K."/>
            <person name="Suezawa K."/>
            <person name="Otani M."/>
            <person name="Fukuda T."/>
            <person name="Manabe T."/>
            <person name="Gomi K."/>
            <person name="Tabuchi M."/>
            <person name="Akimitsu K."/>
            <person name="Kataoka I."/>
        </authorList>
    </citation>
    <scope>NUCLEOTIDE SEQUENCE [LARGE SCALE GENOMIC DNA]</scope>
    <source>
        <strain evidence="2">cv. Fuchu</strain>
    </source>
</reference>
<dbReference type="Proteomes" id="UP000585474">
    <property type="component" value="Unassembled WGS sequence"/>
</dbReference>
<dbReference type="AlphaFoldDB" id="A0A7J0FRS8"/>